<dbReference type="Gene3D" id="1.50.10.20">
    <property type="match status" value="1"/>
</dbReference>
<organism evidence="1 2">
    <name type="scientific">Dawidia soli</name>
    <dbReference type="NCBI Taxonomy" id="2782352"/>
    <lineage>
        <taxon>Bacteria</taxon>
        <taxon>Pseudomonadati</taxon>
        <taxon>Bacteroidota</taxon>
        <taxon>Cytophagia</taxon>
        <taxon>Cytophagales</taxon>
        <taxon>Chryseotaleaceae</taxon>
        <taxon>Dawidia</taxon>
    </lineage>
</organism>
<protein>
    <submittedName>
        <fullName evidence="1">Uncharacterized protein</fullName>
    </submittedName>
</protein>
<dbReference type="GO" id="GO:0005975">
    <property type="term" value="P:carbohydrate metabolic process"/>
    <property type="evidence" value="ECO:0007669"/>
    <property type="project" value="InterPro"/>
</dbReference>
<name>A0AAP2DIV4_9BACT</name>
<keyword evidence="2" id="KW-1185">Reference proteome</keyword>
<comment type="caution">
    <text evidence="1">The sequence shown here is derived from an EMBL/GenBank/DDBJ whole genome shotgun (WGS) entry which is preliminary data.</text>
</comment>
<accession>A0AAP2DIV4</accession>
<gene>
    <name evidence="1" type="ORF">KK078_26895</name>
</gene>
<dbReference type="Proteomes" id="UP001319180">
    <property type="component" value="Unassembled WGS sequence"/>
</dbReference>
<dbReference type="AlphaFoldDB" id="A0AAP2DIV4"/>
<dbReference type="EMBL" id="JAHESC010000059">
    <property type="protein sequence ID" value="MBT1690222.1"/>
    <property type="molecule type" value="Genomic_DNA"/>
</dbReference>
<dbReference type="SUPFAM" id="SSF48208">
    <property type="entry name" value="Six-hairpin glycosidases"/>
    <property type="match status" value="1"/>
</dbReference>
<sequence length="93" mass="10315">MDYGTKAQRIWDRSRSRIYNAGTGEVYRDNTLSIGRAVCNQGTFVDFAAHLYRITGDAGVLADAQKAADFVINNMTTNGILSNNATYLRVYIT</sequence>
<reference evidence="1 2" key="1">
    <citation type="submission" date="2021-05" db="EMBL/GenBank/DDBJ databases">
        <title>A Polyphasic approach of four new species of the genus Ohtaekwangia: Ohtaekwangia histidinii sp. nov., Ohtaekwangia cretensis sp. nov., Ohtaekwangia indiensis sp. nov., Ohtaekwangia reichenbachii sp. nov. from diverse environment.</title>
        <authorList>
            <person name="Octaviana S."/>
        </authorList>
    </citation>
    <scope>NUCLEOTIDE SEQUENCE [LARGE SCALE GENOMIC DNA]</scope>
    <source>
        <strain evidence="1 2">PWU37</strain>
    </source>
</reference>
<dbReference type="InterPro" id="IPR008928">
    <property type="entry name" value="6-hairpin_glycosidase_sf"/>
</dbReference>
<evidence type="ECO:0000313" key="1">
    <source>
        <dbReference type="EMBL" id="MBT1690222.1"/>
    </source>
</evidence>
<proteinExistence type="predicted"/>
<evidence type="ECO:0000313" key="2">
    <source>
        <dbReference type="Proteomes" id="UP001319180"/>
    </source>
</evidence>